<evidence type="ECO:0000313" key="1">
    <source>
        <dbReference type="EMBL" id="OWZ17642.1"/>
    </source>
</evidence>
<feature type="non-terminal residue" evidence="1">
    <location>
        <position position="197"/>
    </location>
</feature>
<reference evidence="2" key="1">
    <citation type="submission" date="2017-03" db="EMBL/GenBank/DDBJ databases">
        <title>Phytopthora megakarya and P. palmivora, two closely related causual agents of cacao black pod achieved similar genome size and gene model numbers by different mechanisms.</title>
        <authorList>
            <person name="Ali S."/>
            <person name="Shao J."/>
            <person name="Larry D.J."/>
            <person name="Kronmiller B."/>
            <person name="Shen D."/>
            <person name="Strem M.D."/>
            <person name="Melnick R.L."/>
            <person name="Guiltinan M.J."/>
            <person name="Tyler B.M."/>
            <person name="Meinhardt L.W."/>
            <person name="Bailey B.A."/>
        </authorList>
    </citation>
    <scope>NUCLEOTIDE SEQUENCE [LARGE SCALE GENOMIC DNA]</scope>
    <source>
        <strain evidence="2">zdho120</strain>
    </source>
</reference>
<organism evidence="1 2">
    <name type="scientific">Phytophthora megakarya</name>
    <dbReference type="NCBI Taxonomy" id="4795"/>
    <lineage>
        <taxon>Eukaryota</taxon>
        <taxon>Sar</taxon>
        <taxon>Stramenopiles</taxon>
        <taxon>Oomycota</taxon>
        <taxon>Peronosporomycetes</taxon>
        <taxon>Peronosporales</taxon>
        <taxon>Peronosporaceae</taxon>
        <taxon>Phytophthora</taxon>
    </lineage>
</organism>
<name>A0A225WJB2_9STRA</name>
<sequence length="197" mass="22715">MENQCDITSPQPAKGLPSEMKTVVHDTLQQNIVIAPHVVFDRICSKIAGPPPLESQVKGYMRRWRDRNRDDSMDPPSIGDASDSSPFRIGLTSYWLLEQYIAVQRDPRYTTILHVDSTHNMVRQRYNVFILGISDACGHSFPVMYYCAYQCRAEDVTWFLAYIKRVMLRLIVIPFAPQFIMTDADKAQHLYTHKFGL</sequence>
<evidence type="ECO:0008006" key="3">
    <source>
        <dbReference type="Google" id="ProtNLM"/>
    </source>
</evidence>
<evidence type="ECO:0000313" key="2">
    <source>
        <dbReference type="Proteomes" id="UP000198211"/>
    </source>
</evidence>
<accession>A0A225WJB2</accession>
<dbReference type="Proteomes" id="UP000198211">
    <property type="component" value="Unassembled WGS sequence"/>
</dbReference>
<keyword evidence="2" id="KW-1185">Reference proteome</keyword>
<proteinExistence type="predicted"/>
<dbReference type="AlphaFoldDB" id="A0A225WJB2"/>
<dbReference type="EMBL" id="NBNE01000719">
    <property type="protein sequence ID" value="OWZ17642.1"/>
    <property type="molecule type" value="Genomic_DNA"/>
</dbReference>
<gene>
    <name evidence="1" type="ORF">PHMEG_0008383</name>
</gene>
<comment type="caution">
    <text evidence="1">The sequence shown here is derived from an EMBL/GenBank/DDBJ whole genome shotgun (WGS) entry which is preliminary data.</text>
</comment>
<protein>
    <recommendedName>
        <fullName evidence="3">MULE transposase domain-containing protein</fullName>
    </recommendedName>
</protein>